<dbReference type="GO" id="GO:0008430">
    <property type="term" value="F:selenium binding"/>
    <property type="evidence" value="ECO:0007669"/>
    <property type="project" value="InterPro"/>
</dbReference>
<accession>A0A8S9MCL9</accession>
<protein>
    <recommendedName>
        <fullName evidence="5">Selenium-binding protein</fullName>
    </recommendedName>
</protein>
<dbReference type="Proteomes" id="UP000712281">
    <property type="component" value="Unassembled WGS sequence"/>
</dbReference>
<sequence>MVTNTEVVAPASNGVDGGCCKSGPGYASPLAAMSGPSEKLIYVTAVYTGTGREKPDYLATVDVDPNSPTYSTVIHRLPMPFVGDELHHSGWNSCSSCHGDASADRRYLVLPSLISGRIYAIDTKADPRAPSLYKYVDPKEIAEKTGLAYPHTAHCLASGEILVSCLGDEEGNAKGNGFLLLDSDFNIKNRWEKEGHSPLFGYDFWYQPRHKTMISTSWGAPKAFTKGFDLQHVADGLYGSHLHGKSLRGGPQMIQLSLDGKRLYATNSLFSAWDRQFYPELMDKGSHIIQLDVDTEKGGLSINPDLFVDFGDEPDGPALAHEMRYPGGDCTSDIWI</sequence>
<organism evidence="3 4">
    <name type="scientific">Brassica cretica</name>
    <name type="common">Mustard</name>
    <dbReference type="NCBI Taxonomy" id="69181"/>
    <lineage>
        <taxon>Eukaryota</taxon>
        <taxon>Viridiplantae</taxon>
        <taxon>Streptophyta</taxon>
        <taxon>Embryophyta</taxon>
        <taxon>Tracheophyta</taxon>
        <taxon>Spermatophyta</taxon>
        <taxon>Magnoliopsida</taxon>
        <taxon>eudicotyledons</taxon>
        <taxon>Gunneridae</taxon>
        <taxon>Pentapetalae</taxon>
        <taxon>rosids</taxon>
        <taxon>malvids</taxon>
        <taxon>Brassicales</taxon>
        <taxon>Brassicaceae</taxon>
        <taxon>Brassiceae</taxon>
        <taxon>Brassica</taxon>
    </lineage>
</organism>
<dbReference type="SUPFAM" id="SSF50974">
    <property type="entry name" value="Nitrous oxide reductase, N-terminal domain"/>
    <property type="match status" value="1"/>
</dbReference>
<proteinExistence type="inferred from homology"/>
<evidence type="ECO:0008006" key="5">
    <source>
        <dbReference type="Google" id="ProtNLM"/>
    </source>
</evidence>
<keyword evidence="2" id="KW-0711">Selenium</keyword>
<dbReference type="AlphaFoldDB" id="A0A8S9MCL9"/>
<evidence type="ECO:0000256" key="1">
    <source>
        <dbReference type="ARBA" id="ARBA00005606"/>
    </source>
</evidence>
<dbReference type="InterPro" id="IPR008826">
    <property type="entry name" value="Se-bd"/>
</dbReference>
<comment type="similarity">
    <text evidence="1">Belongs to the selenium-binding protein family.</text>
</comment>
<dbReference type="InterPro" id="IPR011045">
    <property type="entry name" value="N2O_reductase_N"/>
</dbReference>
<dbReference type="EMBL" id="QGKW02000007">
    <property type="protein sequence ID" value="KAF2617685.1"/>
    <property type="molecule type" value="Genomic_DNA"/>
</dbReference>
<dbReference type="PANTHER" id="PTHR23300:SF15">
    <property type="entry name" value="SELENIUM-BINDING PROTEIN 1"/>
    <property type="match status" value="1"/>
</dbReference>
<comment type="caution">
    <text evidence="3">The sequence shown here is derived from an EMBL/GenBank/DDBJ whole genome shotgun (WGS) entry which is preliminary data.</text>
</comment>
<reference evidence="3" key="1">
    <citation type="submission" date="2019-12" db="EMBL/GenBank/DDBJ databases">
        <title>Genome sequencing and annotation of Brassica cretica.</title>
        <authorList>
            <person name="Studholme D.J."/>
            <person name="Sarris P.F."/>
        </authorList>
    </citation>
    <scope>NUCLEOTIDE SEQUENCE</scope>
    <source>
        <strain evidence="3">PFS-001/15</strain>
        <tissue evidence="3">Leaf</tissue>
    </source>
</reference>
<dbReference type="PANTHER" id="PTHR23300">
    <property type="entry name" value="METHANETHIOL OXIDASE"/>
    <property type="match status" value="1"/>
</dbReference>
<name>A0A8S9MCL9_BRACR</name>
<evidence type="ECO:0000313" key="4">
    <source>
        <dbReference type="Proteomes" id="UP000712281"/>
    </source>
</evidence>
<gene>
    <name evidence="3" type="ORF">F2Q68_00040072</name>
</gene>
<evidence type="ECO:0000313" key="3">
    <source>
        <dbReference type="EMBL" id="KAF2617685.1"/>
    </source>
</evidence>
<evidence type="ECO:0000256" key="2">
    <source>
        <dbReference type="ARBA" id="ARBA00023266"/>
    </source>
</evidence>
<dbReference type="Pfam" id="PF05694">
    <property type="entry name" value="SBP56"/>
    <property type="match status" value="1"/>
</dbReference>